<sequence>MDAATATNARINKFDGSNFHTWKFKMQMVLEERDLWEVTSGEIKLEHLATTLDQSTFKRKSRKALAIICLAMEDSQLPLVRSASGAYDAWSRLEGHFEKKSLANKLFLRRRFFTAKMEEGDDVLSHINKIKTLAEQLDAVGAPVSEDDLVITLLGSLSESFAFLITALESRADSLSWELVTSRLLHEDMKRKEQGSDGVAAGQAFMTGEKKRSGRPFKKTGACNYCGKMGHWIAECTSRIHDNADRQRPQRANVAHDQDEKLDDFLFAAGLESNDDDSVKNPAWLIDSGVTQHMSFSKRFMTNYKTIDPVNVHLADDGVVQAIGTGNVVMMMKTPSGAKKGVLTNVWHIPKLSRNLFSVGRFTKDVAAVTFDTSTCYANFKNQKWKIGERAGKGLFRLCMTPVQQNLGVGIDITSVGKWELCNGCALGKQTRVIFQSTTRKPAKDLLDVVLSDVYGPMQTSTFSNKRYFVTFIDDKSRFCTVYLIHSKSEVLDRFMQLTKFAETQTGRRIKMLRSDNGGEYVSNKFAAFCRNKGIIQQFTPPYTPHLNGVAKRMNRTLVESARCMIEHAGLSKRYWGEAVSTAAFLRNRSPTQAIGHEKSPHEVWTKTKPLLKNLKVFGCHAYVHVPKEKSSKLDARSTLCRFLGYSDHEKAYRFEEISSSRILVSRDAQFMEDMFDSGKCMQQSGIDPIEYHNTDEGFNGRDNGVANEDMDVHMPESASIHERPQWQQMQRSSHQPQYPQHQTAEFLPGSKRHVRTQSLEALSEPPMEKRYGRGASTSGVHTSSVQGTASPLEAMSALLASIDEEEDEENEEDCANVVDSVGEAPMTFSSAMESSDARQWREACESEFQSLCKNNTWELVPLPSDRKAISSKWVFKVKETVDGLIERYKARLVAKGFLQKYGVDFEETLAPVAKFASIRIIVSLAAQHNLVLTRWTSKRRFSTLKRALYGLKKSPRMWNQTIDEFMRNIGFTKCEMDHCVYAKRDDKVMMFVVIYVDDLILACNNMDILAATKRALSERFEMSDLGEL</sequence>
<dbReference type="Pfam" id="PF07727">
    <property type="entry name" value="RVT_2"/>
    <property type="match status" value="2"/>
</dbReference>
<dbReference type="Proteomes" id="UP001159659">
    <property type="component" value="Unassembled WGS sequence"/>
</dbReference>
<evidence type="ECO:0000256" key="5">
    <source>
        <dbReference type="SAM" id="MobiDB-lite"/>
    </source>
</evidence>
<evidence type="ECO:0000256" key="3">
    <source>
        <dbReference type="ARBA" id="ARBA00022750"/>
    </source>
</evidence>
<keyword evidence="3" id="KW-0064">Aspartyl protease</keyword>
<dbReference type="InterPro" id="IPR036875">
    <property type="entry name" value="Znf_CCHC_sf"/>
</dbReference>
<dbReference type="EMBL" id="CANTFK010000800">
    <property type="protein sequence ID" value="CAI5728369.1"/>
    <property type="molecule type" value="Genomic_DNA"/>
</dbReference>
<dbReference type="GO" id="GO:0003676">
    <property type="term" value="F:nucleic acid binding"/>
    <property type="evidence" value="ECO:0007669"/>
    <property type="project" value="InterPro"/>
</dbReference>
<dbReference type="GO" id="GO:0008270">
    <property type="term" value="F:zinc ion binding"/>
    <property type="evidence" value="ECO:0007669"/>
    <property type="project" value="InterPro"/>
</dbReference>
<gene>
    <name evidence="7" type="ORF">PFR002_LOCUS5788</name>
</gene>
<keyword evidence="4" id="KW-0378">Hydrolase</keyword>
<evidence type="ECO:0000256" key="2">
    <source>
        <dbReference type="ARBA" id="ARBA00022723"/>
    </source>
</evidence>
<dbReference type="Pfam" id="PF00665">
    <property type="entry name" value="rve"/>
    <property type="match status" value="1"/>
</dbReference>
<dbReference type="GO" id="GO:0006508">
    <property type="term" value="P:proteolysis"/>
    <property type="evidence" value="ECO:0007669"/>
    <property type="project" value="UniProtKB-KW"/>
</dbReference>
<dbReference type="InterPro" id="IPR013103">
    <property type="entry name" value="RVT_2"/>
</dbReference>
<dbReference type="SUPFAM" id="SSF56672">
    <property type="entry name" value="DNA/RNA polymerases"/>
    <property type="match status" value="1"/>
</dbReference>
<dbReference type="Pfam" id="PF25597">
    <property type="entry name" value="SH3_retrovirus"/>
    <property type="match status" value="1"/>
</dbReference>
<feature type="domain" description="Integrase catalytic" evidence="6">
    <location>
        <begin position="438"/>
        <end position="609"/>
    </location>
</feature>
<dbReference type="PANTHER" id="PTHR42648">
    <property type="entry name" value="TRANSPOSASE, PUTATIVE-RELATED"/>
    <property type="match status" value="1"/>
</dbReference>
<dbReference type="InterPro" id="IPR001584">
    <property type="entry name" value="Integrase_cat-core"/>
</dbReference>
<dbReference type="GO" id="GO:0015074">
    <property type="term" value="P:DNA integration"/>
    <property type="evidence" value="ECO:0007669"/>
    <property type="project" value="InterPro"/>
</dbReference>
<protein>
    <recommendedName>
        <fullName evidence="6">Integrase catalytic domain-containing protein</fullName>
    </recommendedName>
</protein>
<dbReference type="InterPro" id="IPR039537">
    <property type="entry name" value="Retrotran_Ty1/copia-like"/>
</dbReference>
<feature type="compositionally biased region" description="Polar residues" evidence="5">
    <location>
        <begin position="776"/>
        <end position="788"/>
    </location>
</feature>
<keyword evidence="2" id="KW-0479">Metal-binding</keyword>
<dbReference type="PROSITE" id="PS50994">
    <property type="entry name" value="INTEGRASE"/>
    <property type="match status" value="1"/>
</dbReference>
<dbReference type="GO" id="GO:0004190">
    <property type="term" value="F:aspartic-type endopeptidase activity"/>
    <property type="evidence" value="ECO:0007669"/>
    <property type="project" value="UniProtKB-KW"/>
</dbReference>
<dbReference type="AlphaFoldDB" id="A0AAV0TZE0"/>
<dbReference type="Gene3D" id="3.30.420.10">
    <property type="entry name" value="Ribonuclease H-like superfamily/Ribonuclease H"/>
    <property type="match status" value="1"/>
</dbReference>
<accession>A0AAV0TZE0</accession>
<dbReference type="Pfam" id="PF00098">
    <property type="entry name" value="zf-CCHC"/>
    <property type="match status" value="1"/>
</dbReference>
<dbReference type="InterPro" id="IPR036397">
    <property type="entry name" value="RNaseH_sf"/>
</dbReference>
<proteinExistence type="predicted"/>
<dbReference type="Pfam" id="PF14223">
    <property type="entry name" value="Retrotran_gag_2"/>
    <property type="match status" value="1"/>
</dbReference>
<evidence type="ECO:0000256" key="1">
    <source>
        <dbReference type="ARBA" id="ARBA00022670"/>
    </source>
</evidence>
<dbReference type="SUPFAM" id="SSF57756">
    <property type="entry name" value="Retrovirus zinc finger-like domains"/>
    <property type="match status" value="1"/>
</dbReference>
<keyword evidence="1" id="KW-0645">Protease</keyword>
<evidence type="ECO:0000259" key="6">
    <source>
        <dbReference type="PROSITE" id="PS50994"/>
    </source>
</evidence>
<evidence type="ECO:0000313" key="7">
    <source>
        <dbReference type="EMBL" id="CAI5728369.1"/>
    </source>
</evidence>
<dbReference type="Pfam" id="PF22936">
    <property type="entry name" value="Pol_BBD"/>
    <property type="match status" value="1"/>
</dbReference>
<name>A0AAV0TZE0_9STRA</name>
<dbReference type="PANTHER" id="PTHR42648:SF28">
    <property type="entry name" value="TRANSPOSON-ENCODED PROTEIN WITH RIBONUCLEASE H-LIKE AND RETROVIRUS ZINC FINGER-LIKE DOMAINS"/>
    <property type="match status" value="1"/>
</dbReference>
<comment type="caution">
    <text evidence="7">The sequence shown here is derived from an EMBL/GenBank/DDBJ whole genome shotgun (WGS) entry which is preliminary data.</text>
</comment>
<dbReference type="InterPro" id="IPR043502">
    <property type="entry name" value="DNA/RNA_pol_sf"/>
</dbReference>
<dbReference type="InterPro" id="IPR012337">
    <property type="entry name" value="RNaseH-like_sf"/>
</dbReference>
<evidence type="ECO:0000256" key="4">
    <source>
        <dbReference type="ARBA" id="ARBA00022801"/>
    </source>
</evidence>
<evidence type="ECO:0000313" key="8">
    <source>
        <dbReference type="Proteomes" id="UP001159659"/>
    </source>
</evidence>
<dbReference type="SUPFAM" id="SSF53098">
    <property type="entry name" value="Ribonuclease H-like"/>
    <property type="match status" value="1"/>
</dbReference>
<feature type="region of interest" description="Disordered" evidence="5">
    <location>
        <begin position="759"/>
        <end position="788"/>
    </location>
</feature>
<reference evidence="7" key="1">
    <citation type="submission" date="2022-12" db="EMBL/GenBank/DDBJ databases">
        <authorList>
            <person name="Webb A."/>
        </authorList>
    </citation>
    <scope>NUCLEOTIDE SEQUENCE</scope>
    <source>
        <strain evidence="7">Pf2</strain>
    </source>
</reference>
<dbReference type="InterPro" id="IPR057670">
    <property type="entry name" value="SH3_retrovirus"/>
</dbReference>
<organism evidence="7 8">
    <name type="scientific">Peronospora farinosa</name>
    <dbReference type="NCBI Taxonomy" id="134698"/>
    <lineage>
        <taxon>Eukaryota</taxon>
        <taxon>Sar</taxon>
        <taxon>Stramenopiles</taxon>
        <taxon>Oomycota</taxon>
        <taxon>Peronosporomycetes</taxon>
        <taxon>Peronosporales</taxon>
        <taxon>Peronosporaceae</taxon>
        <taxon>Peronospora</taxon>
    </lineage>
</organism>
<dbReference type="InterPro" id="IPR054722">
    <property type="entry name" value="PolX-like_BBD"/>
</dbReference>
<dbReference type="Gene3D" id="4.10.60.10">
    <property type="entry name" value="Zinc finger, CCHC-type"/>
    <property type="match status" value="1"/>
</dbReference>
<dbReference type="InterPro" id="IPR001878">
    <property type="entry name" value="Znf_CCHC"/>
</dbReference>
<dbReference type="SMART" id="SM00343">
    <property type="entry name" value="ZnF_C2HC"/>
    <property type="match status" value="1"/>
</dbReference>